<dbReference type="AlphaFoldDB" id="A0A5K1JTC0"/>
<dbReference type="EMBL" id="LR724573">
    <property type="protein sequence ID" value="VWO95175.1"/>
    <property type="molecule type" value="Genomic_DNA"/>
</dbReference>
<dbReference type="InterPro" id="IPR050982">
    <property type="entry name" value="Auxin_biosynth/cation_transpt"/>
</dbReference>
<keyword evidence="1" id="KW-0285">Flavoprotein</keyword>
<evidence type="ECO:0000313" key="4">
    <source>
        <dbReference type="EMBL" id="VWO95175.1"/>
    </source>
</evidence>
<keyword evidence="2" id="KW-0274">FAD</keyword>
<dbReference type="GO" id="GO:0050661">
    <property type="term" value="F:NADP binding"/>
    <property type="evidence" value="ECO:0007669"/>
    <property type="project" value="InterPro"/>
</dbReference>
<dbReference type="SUPFAM" id="SSF54427">
    <property type="entry name" value="NTF2-like"/>
    <property type="match status" value="1"/>
</dbReference>
<dbReference type="GO" id="GO:0004499">
    <property type="term" value="F:N,N-dimethylaniline monooxygenase activity"/>
    <property type="evidence" value="ECO:0007669"/>
    <property type="project" value="InterPro"/>
</dbReference>
<dbReference type="Gene3D" id="3.50.50.60">
    <property type="entry name" value="FAD/NAD(P)-binding domain"/>
    <property type="match status" value="1"/>
</dbReference>
<keyword evidence="3" id="KW-0560">Oxidoreductase</keyword>
<dbReference type="InterPro" id="IPR036188">
    <property type="entry name" value="FAD/NAD-bd_sf"/>
</dbReference>
<proteinExistence type="predicted"/>
<dbReference type="PANTHER" id="PTHR43539">
    <property type="entry name" value="FLAVIN-BINDING MONOOXYGENASE-LIKE PROTEIN (AFU_ORTHOLOGUE AFUA_4G09220)"/>
    <property type="match status" value="1"/>
</dbReference>
<gene>
    <name evidence="4" type="primary">I1REJ1</name>
</gene>
<dbReference type="Pfam" id="PF00743">
    <property type="entry name" value="FMO-like"/>
    <property type="match status" value="1"/>
</dbReference>
<evidence type="ECO:0000256" key="3">
    <source>
        <dbReference type="ARBA" id="ARBA00023002"/>
    </source>
</evidence>
<dbReference type="PANTHER" id="PTHR43539:SF68">
    <property type="entry name" value="FLAVIN-BINDING MONOOXYGENASE-LIKE PROTEIN (AFU_ORTHOLOGUE AFUA_4G09220)"/>
    <property type="match status" value="1"/>
</dbReference>
<reference evidence="4" key="1">
    <citation type="submission" date="2019-10" db="EMBL/GenBank/DDBJ databases">
        <authorList>
            <person name="Nor Muhammad N."/>
        </authorList>
    </citation>
    <scope>NUCLEOTIDE SEQUENCE</scope>
</reference>
<sequence>MSDLNPQVVASSWLADYSAAFATQNLDALAGLFLPDGWLRDLLVFTWDTRSLEGREKIKAFLLPTLSGAQVSDFKLDESAHLMPRTSDILKFRRQTSIGAAQIGLQIAARFKQMDLSALVIERTARVGDVWRNRYPSLALHTPRKQHTLLYQPYPDNWPVYTPRDKVANWLEQYASVQDLVVWTSAELQPCPKYDEATREWDVTVIREGKEYKLRPVHIIMATGTLGAPNVPRVSGADVFKGRLCHSVEYNGPEEFTGKRVVVIGAGNTAIDICQDLALTGVREVTMVQRSSTCVMARDFMTEIIKHVFPEGVPMPVSDLRNAALPYGLLKKLNIRAQAYMWQAQKELYDKLRQDKGGADLIAEGRIKVKHGVEIDHLAENSVVFTDGSELPADIVVLATGYLNMKDTNRALLGEDIIDKTGELYGLDDEGELRSSYRPSGQPGLWYATGDFFHGRFMSKILGMQIKARQLGLVKPDQS</sequence>
<dbReference type="InterPro" id="IPR032710">
    <property type="entry name" value="NTF2-like_dom_sf"/>
</dbReference>
<evidence type="ECO:0000256" key="2">
    <source>
        <dbReference type="ARBA" id="ARBA00022827"/>
    </source>
</evidence>
<organism evidence="4">
    <name type="scientific">Ganoderma boninense</name>
    <dbReference type="NCBI Taxonomy" id="34458"/>
    <lineage>
        <taxon>Eukaryota</taxon>
        <taxon>Fungi</taxon>
        <taxon>Dikarya</taxon>
        <taxon>Basidiomycota</taxon>
        <taxon>Agaricomycotina</taxon>
        <taxon>Agaricomycetes</taxon>
        <taxon>Polyporales</taxon>
        <taxon>Polyporaceae</taxon>
        <taxon>Ganoderma</taxon>
    </lineage>
</organism>
<protein>
    <submittedName>
        <fullName evidence="4">N/A</fullName>
    </submittedName>
</protein>
<evidence type="ECO:0000256" key="1">
    <source>
        <dbReference type="ARBA" id="ARBA00022630"/>
    </source>
</evidence>
<name>A0A5K1JTC0_9APHY</name>
<accession>A0A5K1JTC0</accession>
<dbReference type="SUPFAM" id="SSF51905">
    <property type="entry name" value="FAD/NAD(P)-binding domain"/>
    <property type="match status" value="2"/>
</dbReference>
<dbReference type="GO" id="GO:0050660">
    <property type="term" value="F:flavin adenine dinucleotide binding"/>
    <property type="evidence" value="ECO:0007669"/>
    <property type="project" value="InterPro"/>
</dbReference>
<dbReference type="InterPro" id="IPR020946">
    <property type="entry name" value="Flavin_mOase-like"/>
</dbReference>